<name>A0A9D1MEC1_9FIRM</name>
<dbReference type="Pfam" id="PF11823">
    <property type="entry name" value="Se_S_carrier"/>
    <property type="match status" value="1"/>
</dbReference>
<evidence type="ECO:0000313" key="3">
    <source>
        <dbReference type="Proteomes" id="UP000824081"/>
    </source>
</evidence>
<dbReference type="Proteomes" id="UP000824081">
    <property type="component" value="Unassembled WGS sequence"/>
</dbReference>
<comment type="caution">
    <text evidence="2">The sequence shown here is derived from an EMBL/GenBank/DDBJ whole genome shotgun (WGS) entry which is preliminary data.</text>
</comment>
<dbReference type="EMBL" id="DVMZ01000022">
    <property type="protein sequence ID" value="HIU58619.1"/>
    <property type="molecule type" value="Genomic_DNA"/>
</dbReference>
<evidence type="ECO:0000313" key="2">
    <source>
        <dbReference type="EMBL" id="HIU58619.1"/>
    </source>
</evidence>
<proteinExistence type="predicted"/>
<evidence type="ECO:0000259" key="1">
    <source>
        <dbReference type="Pfam" id="PF11823"/>
    </source>
</evidence>
<protein>
    <submittedName>
        <fullName evidence="2">DUF3343 domain-containing protein</fullName>
    </submittedName>
</protein>
<organism evidence="2 3">
    <name type="scientific">Candidatus Scatosoma pullistercoris</name>
    <dbReference type="NCBI Taxonomy" id="2840934"/>
    <lineage>
        <taxon>Bacteria</taxon>
        <taxon>Bacillati</taxon>
        <taxon>Bacillota</taxon>
        <taxon>Clostridia</taxon>
        <taxon>Candidatus Scatosoma</taxon>
    </lineage>
</organism>
<sequence>MTILAVFRSRAQALDYAGRLYKYGVAAQTVPAPKEANIGCGLCVKFDRAALPRAQAILRLGRYSAFKGFYSVDYRNGRPVVAPCASSRG</sequence>
<accession>A0A9D1MEC1</accession>
<dbReference type="AlphaFoldDB" id="A0A9D1MEC1"/>
<reference evidence="2" key="2">
    <citation type="journal article" date="2021" name="PeerJ">
        <title>Extensive microbial diversity within the chicken gut microbiome revealed by metagenomics and culture.</title>
        <authorList>
            <person name="Gilroy R."/>
            <person name="Ravi A."/>
            <person name="Getino M."/>
            <person name="Pursley I."/>
            <person name="Horton D.L."/>
            <person name="Alikhan N.F."/>
            <person name="Baker D."/>
            <person name="Gharbi K."/>
            <person name="Hall N."/>
            <person name="Watson M."/>
            <person name="Adriaenssens E.M."/>
            <person name="Foster-Nyarko E."/>
            <person name="Jarju S."/>
            <person name="Secka A."/>
            <person name="Antonio M."/>
            <person name="Oren A."/>
            <person name="Chaudhuri R.R."/>
            <person name="La Ragione R."/>
            <person name="Hildebrand F."/>
            <person name="Pallen M.J."/>
        </authorList>
    </citation>
    <scope>NUCLEOTIDE SEQUENCE</scope>
    <source>
        <strain evidence="2">11687</strain>
    </source>
</reference>
<dbReference type="InterPro" id="IPR021778">
    <property type="entry name" value="Se/S_carrier-like"/>
</dbReference>
<gene>
    <name evidence="2" type="ORF">IAC57_00815</name>
</gene>
<feature type="domain" description="Putative Se/S carrier protein-like" evidence="1">
    <location>
        <begin position="4"/>
        <end position="59"/>
    </location>
</feature>
<reference evidence="2" key="1">
    <citation type="submission" date="2020-10" db="EMBL/GenBank/DDBJ databases">
        <authorList>
            <person name="Gilroy R."/>
        </authorList>
    </citation>
    <scope>NUCLEOTIDE SEQUENCE</scope>
    <source>
        <strain evidence="2">11687</strain>
    </source>
</reference>